<dbReference type="AlphaFoldDB" id="A0A0R1U0A0"/>
<feature type="compositionally biased region" description="Low complexity" evidence="1">
    <location>
        <begin position="319"/>
        <end position="372"/>
    </location>
</feature>
<dbReference type="STRING" id="1423783.FC50_GL000901"/>
<comment type="caution">
    <text evidence="2">The sequence shown here is derived from an EMBL/GenBank/DDBJ whole genome shotgun (WGS) entry which is preliminary data.</text>
</comment>
<gene>
    <name evidence="2" type="ORF">FC50_GL000901</name>
</gene>
<sequence length="372" mass="39435">MSKFWESKWVYRLLSFVLALGIFFYVNTKQVNNTRQTGTANSSLLATRSATVKVPLQLNADTTKYFITGYPQNVKVRVSGSSALVTAVKNTQNFRVVANLSNLGVGKHKVKLTEEGLNQSLNYKITPSTINVNIQKRVNKTMPIEVKYNADALAEGYEVGTPKLSTNSAQVSGSRSEIKRINKVVATVALSHNTKKDVTQNVSVQAVDSNGNTLNVVVLPESVKVTLPVSLPSKKVDVEFKQSGTVAKDRVVAFKSNTDSVRIYGSRSVLAKIDKLTLPVDVSGVTSSTTKTVNVTDAYPDLVAADPNSIKVSLKVTTESSSEAGDASSSSSESSSDSASSQSVSSSSSSSSAKSSSSDSSSSDSSSSSSAK</sequence>
<dbReference type="EMBL" id="AZFJ01000045">
    <property type="protein sequence ID" value="KRL86382.1"/>
    <property type="molecule type" value="Genomic_DNA"/>
</dbReference>
<proteinExistence type="predicted"/>
<reference evidence="2 3" key="1">
    <citation type="journal article" date="2015" name="Genome Announc.">
        <title>Expanding the biotechnology potential of lactobacilli through comparative genomics of 213 strains and associated genera.</title>
        <authorList>
            <person name="Sun Z."/>
            <person name="Harris H.M."/>
            <person name="McCann A."/>
            <person name="Guo C."/>
            <person name="Argimon S."/>
            <person name="Zhang W."/>
            <person name="Yang X."/>
            <person name="Jeffery I.B."/>
            <person name="Cooney J.C."/>
            <person name="Kagawa T.F."/>
            <person name="Liu W."/>
            <person name="Song Y."/>
            <person name="Salvetti E."/>
            <person name="Wrobel A."/>
            <person name="Rasinkangas P."/>
            <person name="Parkhill J."/>
            <person name="Rea M.C."/>
            <person name="O'Sullivan O."/>
            <person name="Ritari J."/>
            <person name="Douillard F.P."/>
            <person name="Paul Ross R."/>
            <person name="Yang R."/>
            <person name="Briner A.E."/>
            <person name="Felis G.E."/>
            <person name="de Vos W.M."/>
            <person name="Barrangou R."/>
            <person name="Klaenhammer T.R."/>
            <person name="Caufield P.W."/>
            <person name="Cui Y."/>
            <person name="Zhang H."/>
            <person name="O'Toole P.W."/>
        </authorList>
    </citation>
    <scope>NUCLEOTIDE SEQUENCE [LARGE SCALE GENOMIC DNA]</scope>
    <source>
        <strain evidence="2 3">DSM 15945</strain>
    </source>
</reference>
<dbReference type="Proteomes" id="UP000051922">
    <property type="component" value="Unassembled WGS sequence"/>
</dbReference>
<dbReference type="InterPro" id="IPR012505">
    <property type="entry name" value="YbbR"/>
</dbReference>
<evidence type="ECO:0000256" key="1">
    <source>
        <dbReference type="SAM" id="MobiDB-lite"/>
    </source>
</evidence>
<dbReference type="OrthoDB" id="2139417at2"/>
<feature type="region of interest" description="Disordered" evidence="1">
    <location>
        <begin position="316"/>
        <end position="372"/>
    </location>
</feature>
<evidence type="ECO:0000313" key="3">
    <source>
        <dbReference type="Proteomes" id="UP000051922"/>
    </source>
</evidence>
<accession>A0A0R1U0A0</accession>
<dbReference type="Pfam" id="PF07949">
    <property type="entry name" value="YbbR"/>
    <property type="match status" value="3"/>
</dbReference>
<dbReference type="Gene3D" id="2.170.120.40">
    <property type="entry name" value="YbbR-like domain"/>
    <property type="match status" value="2"/>
</dbReference>
<dbReference type="PANTHER" id="PTHR37804:SF1">
    <property type="entry name" value="CDAA REGULATORY PROTEIN CDAR"/>
    <property type="match status" value="1"/>
</dbReference>
<organism evidence="2 3">
    <name type="scientific">Lacticaseibacillus pantheris DSM 15945 = JCM 12539 = NBRC 106106</name>
    <dbReference type="NCBI Taxonomy" id="1423783"/>
    <lineage>
        <taxon>Bacteria</taxon>
        <taxon>Bacillati</taxon>
        <taxon>Bacillota</taxon>
        <taxon>Bacilli</taxon>
        <taxon>Lactobacillales</taxon>
        <taxon>Lactobacillaceae</taxon>
        <taxon>Lacticaseibacillus</taxon>
    </lineage>
</organism>
<name>A0A0R1U0A0_9LACO</name>
<protein>
    <submittedName>
        <fullName evidence="2">YbbR like protein</fullName>
    </submittedName>
</protein>
<dbReference type="Gene3D" id="2.170.120.30">
    <property type="match status" value="1"/>
</dbReference>
<dbReference type="PATRIC" id="fig|1423783.4.peg.931"/>
<dbReference type="RefSeq" id="WP_056956609.1">
    <property type="nucleotide sequence ID" value="NZ_AZFJ01000045.1"/>
</dbReference>
<dbReference type="InterPro" id="IPR053154">
    <property type="entry name" value="c-di-AMP_regulator"/>
</dbReference>
<keyword evidence="3" id="KW-1185">Reference proteome</keyword>
<dbReference type="PANTHER" id="PTHR37804">
    <property type="entry name" value="CDAA REGULATORY PROTEIN CDAR"/>
    <property type="match status" value="1"/>
</dbReference>
<evidence type="ECO:0000313" key="2">
    <source>
        <dbReference type="EMBL" id="KRL86382.1"/>
    </source>
</evidence>